<evidence type="ECO:0000256" key="5">
    <source>
        <dbReference type="ARBA" id="ARBA00023098"/>
    </source>
</evidence>
<evidence type="ECO:0000256" key="4">
    <source>
        <dbReference type="ARBA" id="ARBA00022801"/>
    </source>
</evidence>
<dbReference type="GO" id="GO:0006629">
    <property type="term" value="P:lipid metabolic process"/>
    <property type="evidence" value="ECO:0007669"/>
    <property type="project" value="UniProtKB-KW"/>
</dbReference>
<evidence type="ECO:0000256" key="1">
    <source>
        <dbReference type="ARBA" id="ARBA00004613"/>
    </source>
</evidence>
<keyword evidence="3" id="KW-0732">Signal</keyword>
<gene>
    <name evidence="7" type="ORF">Ae201684_009864</name>
</gene>
<name>A0A6G0WZU4_9STRA</name>
<comment type="subcellular location">
    <subcellularLocation>
        <location evidence="1">Secreted</location>
    </subcellularLocation>
</comment>
<comment type="caution">
    <text evidence="7">The sequence shown here is derived from an EMBL/GenBank/DDBJ whole genome shotgun (WGS) entry which is preliminary data.</text>
</comment>
<dbReference type="AlphaFoldDB" id="A0A6G0WZU4"/>
<accession>A0A6G0WZU4</accession>
<feature type="domain" description="Lipase-like C-terminal" evidence="6">
    <location>
        <begin position="5"/>
        <end position="120"/>
    </location>
</feature>
<organism evidence="7 8">
    <name type="scientific">Aphanomyces euteiches</name>
    <dbReference type="NCBI Taxonomy" id="100861"/>
    <lineage>
        <taxon>Eukaryota</taxon>
        <taxon>Sar</taxon>
        <taxon>Stramenopiles</taxon>
        <taxon>Oomycota</taxon>
        <taxon>Saprolegniomycetes</taxon>
        <taxon>Saprolegniales</taxon>
        <taxon>Verrucalvaceae</taxon>
        <taxon>Aphanomyces</taxon>
    </lineage>
</organism>
<dbReference type="InterPro" id="IPR029058">
    <property type="entry name" value="AB_hydrolase_fold"/>
</dbReference>
<keyword evidence="5" id="KW-0443">Lipid metabolism</keyword>
<proteinExistence type="predicted"/>
<keyword evidence="4" id="KW-0378">Hydrolase</keyword>
<dbReference type="Pfam" id="PF24708">
    <property type="entry name" value="Lip_C"/>
    <property type="match status" value="1"/>
</dbReference>
<dbReference type="GO" id="GO:0005576">
    <property type="term" value="C:extracellular region"/>
    <property type="evidence" value="ECO:0007669"/>
    <property type="project" value="UniProtKB-SubCell"/>
</dbReference>
<keyword evidence="2" id="KW-0964">Secreted</keyword>
<dbReference type="SUPFAM" id="SSF53474">
    <property type="entry name" value="alpha/beta-Hydrolases"/>
    <property type="match status" value="1"/>
</dbReference>
<dbReference type="EMBL" id="VJMJ01000126">
    <property type="protein sequence ID" value="KAF0733039.1"/>
    <property type="molecule type" value="Genomic_DNA"/>
</dbReference>
<evidence type="ECO:0000313" key="8">
    <source>
        <dbReference type="Proteomes" id="UP000481153"/>
    </source>
</evidence>
<dbReference type="Proteomes" id="UP000481153">
    <property type="component" value="Unassembled WGS sequence"/>
</dbReference>
<dbReference type="VEuPathDB" id="FungiDB:AeMF1_001750"/>
<dbReference type="GO" id="GO:0016787">
    <property type="term" value="F:hydrolase activity"/>
    <property type="evidence" value="ECO:0007669"/>
    <property type="project" value="UniProtKB-KW"/>
</dbReference>
<evidence type="ECO:0000259" key="6">
    <source>
        <dbReference type="Pfam" id="PF24708"/>
    </source>
</evidence>
<evidence type="ECO:0000313" key="7">
    <source>
        <dbReference type="EMBL" id="KAF0733039.1"/>
    </source>
</evidence>
<dbReference type="Gene3D" id="3.40.50.1820">
    <property type="entry name" value="alpha/beta hydrolase"/>
    <property type="match status" value="1"/>
</dbReference>
<keyword evidence="8" id="KW-1185">Reference proteome</keyword>
<evidence type="ECO:0000256" key="2">
    <source>
        <dbReference type="ARBA" id="ARBA00022525"/>
    </source>
</evidence>
<evidence type="ECO:0000256" key="3">
    <source>
        <dbReference type="ARBA" id="ARBA00022729"/>
    </source>
</evidence>
<dbReference type="PANTHER" id="PTHR34043">
    <property type="entry name" value="ALPHA/BETA-HYDROLASES SUPERFAMILY PROTEIN"/>
    <property type="match status" value="1"/>
</dbReference>
<protein>
    <recommendedName>
        <fullName evidence="6">Lipase-like C-terminal domain-containing protein</fullName>
    </recommendedName>
</protein>
<sequence>MHATRDPVVLIHGIFGWGLKSPLFNLFPCYWPRDEIAEINPNHIIVQVGKVSSDHDRACEAFYQLYGGRVDYGETHSCKYGHHRYGSTYAAAHPKWSEAHPVHLLGHSFGGTTALELYQMICRDFFGVGSNYKWVKSITTVASPLTGSTLGSALGAEADTPVPVLSGAHLLAIKVGTFWKASTTFLPILKHIFDYQLDQWKGIASWDVLYSTRSSILMSQDNALYSSLPSFRIKKNKELIHMDKLHLFSIVTTAKDQHHAPMWETAGLVTLLYVLSCRRQLWPVRIVRAGAWVALAVFMWKKMLLMDYTKARATLWAIMWVMRRYVYSKTEHGLDHKIWVHNDGVVNTYSQVYPRVALNPKETPETKPASSMVRNASYVSVDLENLGAEDDDIAKGQWHIHRLEKNHLCGTFLDADAGEMYKHIFKLLQKTDL</sequence>
<dbReference type="InterPro" id="IPR056304">
    <property type="entry name" value="Lip-like_C"/>
</dbReference>
<dbReference type="PANTHER" id="PTHR34043:SF3">
    <property type="entry name" value="ALPHA_BETA-HYDROLASES SUPERFAMILY PROTEIN"/>
    <property type="match status" value="1"/>
</dbReference>
<reference evidence="7 8" key="1">
    <citation type="submission" date="2019-07" db="EMBL/GenBank/DDBJ databases">
        <title>Genomics analysis of Aphanomyces spp. identifies a new class of oomycete effector associated with host adaptation.</title>
        <authorList>
            <person name="Gaulin E."/>
        </authorList>
    </citation>
    <scope>NUCLEOTIDE SEQUENCE [LARGE SCALE GENOMIC DNA]</scope>
    <source>
        <strain evidence="7 8">ATCC 201684</strain>
    </source>
</reference>